<reference evidence="7" key="2">
    <citation type="journal article" date="2014" name="Virus Res.">
        <title>Epidemiology and genetic diversity of criniviruses associated with tomato yellows disease in Greece.</title>
        <authorList>
            <person name="Orfanidou C.G."/>
            <person name="Dimitriou C."/>
            <person name="Papayiannis L.C."/>
            <person name="Maliogk V.I."/>
            <person name="Katis N.I."/>
        </authorList>
    </citation>
    <scope>NUCLEOTIDE SEQUENCE</scope>
    <source>
        <strain evidence="7">To-Il2002</strain>
        <strain evidence="6">To-Se2042</strain>
    </source>
</reference>
<accession>A0A097ZQS9</accession>
<dbReference type="EMBL" id="MF576344">
    <property type="protein sequence ID" value="AXN76085.1"/>
    <property type="molecule type" value="Genomic_RNA"/>
</dbReference>
<evidence type="ECO:0000313" key="6">
    <source>
        <dbReference type="EMBL" id="CDG34555.1"/>
    </source>
</evidence>
<reference evidence="7" key="1">
    <citation type="submission" date="2013-07" db="EMBL/GenBank/DDBJ databases">
        <authorList>
            <person name="Orfanidou C."/>
        </authorList>
    </citation>
    <scope>NUCLEOTIDE SEQUENCE</scope>
    <source>
        <strain evidence="7">To-Il2002</strain>
        <strain evidence="6">To-Se2042</strain>
    </source>
</reference>
<feature type="compositionally biased region" description="Polar residues" evidence="4">
    <location>
        <begin position="1"/>
        <end position="10"/>
    </location>
</feature>
<keyword evidence="2 7" id="KW-0167">Capsid protein</keyword>
<evidence type="ECO:0000256" key="3">
    <source>
        <dbReference type="ARBA" id="ARBA00022844"/>
    </source>
</evidence>
<dbReference type="GO" id="GO:0019028">
    <property type="term" value="C:viral capsid"/>
    <property type="evidence" value="ECO:0007669"/>
    <property type="project" value="UniProtKB-KW"/>
</dbReference>
<sequence length="257" mass="28741">MENSAVANTGDNGGGRNPLVRPLDDGVDDEVQNLGRRDDPTSLIPANPNRSSSWALLNPDTINYNELRKLKVHSTRGDTLTLTQEEEFEKILESFCRRIIGETQMTDKIFAGFYMSMCQAIVNQGTSVKAAGNNSLENYFEVDGARFKWKTPDLINEVRPKMSDVPNAIRRYARSHEKIIQDFINSGLIKPDYHLQFKHGVLPSHVFGTGDYINGSLMNISDDQLISNLLMKRNALCKGNEGKELYNVNQLASITGC</sequence>
<protein>
    <submittedName>
        <fullName evidence="5 7">Coat protein</fullName>
    </submittedName>
</protein>
<evidence type="ECO:0000313" key="7">
    <source>
        <dbReference type="EMBL" id="CDG34558.1"/>
    </source>
</evidence>
<dbReference type="EMBL" id="HG380086">
    <property type="protein sequence ID" value="CDG34555.1"/>
    <property type="molecule type" value="Genomic_RNA"/>
</dbReference>
<evidence type="ECO:0000313" key="5">
    <source>
        <dbReference type="EMBL" id="AXN76085.1"/>
    </source>
</evidence>
<comment type="subcellular location">
    <subcellularLocation>
        <location evidence="1">Virion</location>
    </subcellularLocation>
</comment>
<evidence type="ECO:0000256" key="1">
    <source>
        <dbReference type="ARBA" id="ARBA00004328"/>
    </source>
</evidence>
<proteinExistence type="predicted"/>
<name>A0A097ZQS9_9CLOS</name>
<evidence type="ECO:0000256" key="2">
    <source>
        <dbReference type="ARBA" id="ARBA00022561"/>
    </source>
</evidence>
<keyword evidence="3" id="KW-0946">Virion</keyword>
<dbReference type="Pfam" id="PF01785">
    <property type="entry name" value="Closter_coat"/>
    <property type="match status" value="1"/>
</dbReference>
<dbReference type="InterPro" id="IPR002679">
    <property type="entry name" value="Closter_coat"/>
</dbReference>
<gene>
    <name evidence="7" type="primary">CP</name>
</gene>
<dbReference type="EMBL" id="HG380089">
    <property type="protein sequence ID" value="CDG34558.1"/>
    <property type="molecule type" value="Genomic_RNA"/>
</dbReference>
<organism evidence="7">
    <name type="scientific">Tomato chlorosis virus</name>
    <dbReference type="NCBI Taxonomy" id="67754"/>
    <lineage>
        <taxon>Viruses</taxon>
        <taxon>Riboviria</taxon>
        <taxon>Orthornavirae</taxon>
        <taxon>Kitrinoviricota</taxon>
        <taxon>Alsuviricetes</taxon>
        <taxon>Martellivirales</taxon>
        <taxon>Closteroviridae</taxon>
        <taxon>Crinivirus</taxon>
        <taxon>Crinivirus tomatichlorosis</taxon>
    </lineage>
</organism>
<evidence type="ECO:0000256" key="4">
    <source>
        <dbReference type="SAM" id="MobiDB-lite"/>
    </source>
</evidence>
<feature type="region of interest" description="Disordered" evidence="4">
    <location>
        <begin position="1"/>
        <end position="49"/>
    </location>
</feature>
<reference evidence="5" key="3">
    <citation type="submission" date="2017-07" db="EMBL/GenBank/DDBJ databases">
        <title>Genetic diversity and phylogenetic analyses of Tomato chlorosis virus.</title>
        <authorList>
            <person name="Cevik B."/>
            <person name="Yesilyurt N."/>
        </authorList>
    </citation>
    <scope>NUCLEOTIDE SEQUENCE</scope>
    <source>
        <strain evidence="5">KEMER20</strain>
    </source>
</reference>